<keyword evidence="2" id="KW-0808">Transferase</keyword>
<sequence length="254" mass="29317">MIKSLYRKLVSERQRIALHYALYKIEAVLLKGDRYECCCCGKSSRRFLSHGNLGLRRNIKCPHCLSLERTRILCMYIRNEVFKDTEKPLKVLHFAPVKGLKDFLRQSPYVGDYRDADLNPNVATYQVDITQIPYEDNSFDLIICSHILYCVPEDRKAMQEIHRVLRPGGRALIVDTIEGDTTRELGHLSKKELQEVYGDEATCRVYGRDITEILGSYGLKANIIDYVKQLSPEFIEKECLSDAFDAEIIDCIKQ</sequence>
<dbReference type="AlphaFoldDB" id="A0A3D8HF29"/>
<dbReference type="GO" id="GO:0032259">
    <property type="term" value="P:methylation"/>
    <property type="evidence" value="ECO:0007669"/>
    <property type="project" value="UniProtKB-KW"/>
</dbReference>
<proteinExistence type="predicted"/>
<gene>
    <name evidence="2" type="ORF">DWU89_08440</name>
</gene>
<dbReference type="EMBL" id="QREV01000015">
    <property type="protein sequence ID" value="RDU49546.1"/>
    <property type="molecule type" value="Genomic_DNA"/>
</dbReference>
<evidence type="ECO:0000259" key="1">
    <source>
        <dbReference type="Pfam" id="PF08241"/>
    </source>
</evidence>
<dbReference type="InterPro" id="IPR029063">
    <property type="entry name" value="SAM-dependent_MTases_sf"/>
</dbReference>
<dbReference type="CDD" id="cd02440">
    <property type="entry name" value="AdoMet_MTases"/>
    <property type="match status" value="1"/>
</dbReference>
<accession>A0A3D8HF29</accession>
<protein>
    <submittedName>
        <fullName evidence="2">Class I SAM-dependent methyltransferase</fullName>
    </submittedName>
</protein>
<name>A0A3D8HF29_9BACT</name>
<dbReference type="PANTHER" id="PTHR43591:SF110">
    <property type="entry name" value="RHODANESE DOMAIN-CONTAINING PROTEIN"/>
    <property type="match status" value="1"/>
</dbReference>
<dbReference type="SUPFAM" id="SSF53335">
    <property type="entry name" value="S-adenosyl-L-methionine-dependent methyltransferases"/>
    <property type="match status" value="1"/>
</dbReference>
<reference evidence="2 3" key="1">
    <citation type="submission" date="2018-07" db="EMBL/GenBank/DDBJ databases">
        <title>Parabacteroides acidifaciens nov. sp., isolated from human feces.</title>
        <authorList>
            <person name="Wang Y.J."/>
        </authorList>
    </citation>
    <scope>NUCLEOTIDE SEQUENCE [LARGE SCALE GENOMIC DNA]</scope>
    <source>
        <strain evidence="2 3">426-9</strain>
    </source>
</reference>
<dbReference type="InterPro" id="IPR013216">
    <property type="entry name" value="Methyltransf_11"/>
</dbReference>
<dbReference type="GO" id="GO:0008757">
    <property type="term" value="F:S-adenosylmethionine-dependent methyltransferase activity"/>
    <property type="evidence" value="ECO:0007669"/>
    <property type="project" value="InterPro"/>
</dbReference>
<comment type="caution">
    <text evidence="2">The sequence shown here is derived from an EMBL/GenBank/DDBJ whole genome shotgun (WGS) entry which is preliminary data.</text>
</comment>
<feature type="domain" description="Methyltransferase type 11" evidence="1">
    <location>
        <begin position="122"/>
        <end position="173"/>
    </location>
</feature>
<dbReference type="PANTHER" id="PTHR43591">
    <property type="entry name" value="METHYLTRANSFERASE"/>
    <property type="match status" value="1"/>
</dbReference>
<keyword evidence="2" id="KW-0489">Methyltransferase</keyword>
<dbReference type="Proteomes" id="UP000256321">
    <property type="component" value="Unassembled WGS sequence"/>
</dbReference>
<evidence type="ECO:0000313" key="2">
    <source>
        <dbReference type="EMBL" id="RDU49546.1"/>
    </source>
</evidence>
<dbReference type="Gene3D" id="3.40.50.150">
    <property type="entry name" value="Vaccinia Virus protein VP39"/>
    <property type="match status" value="1"/>
</dbReference>
<organism evidence="2 3">
    <name type="scientific">Parabacteroides acidifaciens</name>
    <dbReference type="NCBI Taxonomy" id="2290935"/>
    <lineage>
        <taxon>Bacteria</taxon>
        <taxon>Pseudomonadati</taxon>
        <taxon>Bacteroidota</taxon>
        <taxon>Bacteroidia</taxon>
        <taxon>Bacteroidales</taxon>
        <taxon>Tannerellaceae</taxon>
        <taxon>Parabacteroides</taxon>
    </lineage>
</organism>
<dbReference type="Pfam" id="PF08241">
    <property type="entry name" value="Methyltransf_11"/>
    <property type="match status" value="1"/>
</dbReference>
<evidence type="ECO:0000313" key="3">
    <source>
        <dbReference type="Proteomes" id="UP000256321"/>
    </source>
</evidence>